<evidence type="ECO:0000313" key="1">
    <source>
        <dbReference type="EMBL" id="TFK68142.1"/>
    </source>
</evidence>
<proteinExistence type="predicted"/>
<keyword evidence="2" id="KW-1185">Reference proteome</keyword>
<organism evidence="1 2">
    <name type="scientific">Pluteus cervinus</name>
    <dbReference type="NCBI Taxonomy" id="181527"/>
    <lineage>
        <taxon>Eukaryota</taxon>
        <taxon>Fungi</taxon>
        <taxon>Dikarya</taxon>
        <taxon>Basidiomycota</taxon>
        <taxon>Agaricomycotina</taxon>
        <taxon>Agaricomycetes</taxon>
        <taxon>Agaricomycetidae</taxon>
        <taxon>Agaricales</taxon>
        <taxon>Pluteineae</taxon>
        <taxon>Pluteaceae</taxon>
        <taxon>Pluteus</taxon>
    </lineage>
</organism>
<name>A0ACD3AR81_9AGAR</name>
<accession>A0ACD3AR81</accession>
<reference evidence="1 2" key="1">
    <citation type="journal article" date="2019" name="Nat. Ecol. Evol.">
        <title>Megaphylogeny resolves global patterns of mushroom evolution.</title>
        <authorList>
            <person name="Varga T."/>
            <person name="Krizsan K."/>
            <person name="Foldi C."/>
            <person name="Dima B."/>
            <person name="Sanchez-Garcia M."/>
            <person name="Sanchez-Ramirez S."/>
            <person name="Szollosi G.J."/>
            <person name="Szarkandi J.G."/>
            <person name="Papp V."/>
            <person name="Albert L."/>
            <person name="Andreopoulos W."/>
            <person name="Angelini C."/>
            <person name="Antonin V."/>
            <person name="Barry K.W."/>
            <person name="Bougher N.L."/>
            <person name="Buchanan P."/>
            <person name="Buyck B."/>
            <person name="Bense V."/>
            <person name="Catcheside P."/>
            <person name="Chovatia M."/>
            <person name="Cooper J."/>
            <person name="Damon W."/>
            <person name="Desjardin D."/>
            <person name="Finy P."/>
            <person name="Geml J."/>
            <person name="Haridas S."/>
            <person name="Hughes K."/>
            <person name="Justo A."/>
            <person name="Karasinski D."/>
            <person name="Kautmanova I."/>
            <person name="Kiss B."/>
            <person name="Kocsube S."/>
            <person name="Kotiranta H."/>
            <person name="LaButti K.M."/>
            <person name="Lechner B.E."/>
            <person name="Liimatainen K."/>
            <person name="Lipzen A."/>
            <person name="Lukacs Z."/>
            <person name="Mihaltcheva S."/>
            <person name="Morgado L.N."/>
            <person name="Niskanen T."/>
            <person name="Noordeloos M.E."/>
            <person name="Ohm R.A."/>
            <person name="Ortiz-Santana B."/>
            <person name="Ovrebo C."/>
            <person name="Racz N."/>
            <person name="Riley R."/>
            <person name="Savchenko A."/>
            <person name="Shiryaev A."/>
            <person name="Soop K."/>
            <person name="Spirin V."/>
            <person name="Szebenyi C."/>
            <person name="Tomsovsky M."/>
            <person name="Tulloss R.E."/>
            <person name="Uehling J."/>
            <person name="Grigoriev I.V."/>
            <person name="Vagvolgyi C."/>
            <person name="Papp T."/>
            <person name="Martin F.M."/>
            <person name="Miettinen O."/>
            <person name="Hibbett D.S."/>
            <person name="Nagy L.G."/>
        </authorList>
    </citation>
    <scope>NUCLEOTIDE SEQUENCE [LARGE SCALE GENOMIC DNA]</scope>
    <source>
        <strain evidence="1 2">NL-1719</strain>
    </source>
</reference>
<dbReference type="EMBL" id="ML208358">
    <property type="protein sequence ID" value="TFK68142.1"/>
    <property type="molecule type" value="Genomic_DNA"/>
</dbReference>
<gene>
    <name evidence="1" type="ORF">BDN72DRAFT_59079</name>
</gene>
<protein>
    <submittedName>
        <fullName evidence="1">Uncharacterized protein</fullName>
    </submittedName>
</protein>
<evidence type="ECO:0000313" key="2">
    <source>
        <dbReference type="Proteomes" id="UP000308600"/>
    </source>
</evidence>
<sequence>MRDFVSSCTFGDVQTNLIGSSQKLSQGGSDGEPKDGPMASAEVVMGAQQRINKSPRPRPLYYNCGTFLKKNDIEKTTSSYVCDQGLIWYLDGVPPSYISFFVSSDAIDFCRTHNMKVISPLRFHQFNWPSKSFASPRRSPSSTQIDSARVPWNVGKAKRYANCRCGRSENTSSERTIHASNCGPRCNRR</sequence>
<dbReference type="Proteomes" id="UP000308600">
    <property type="component" value="Unassembled WGS sequence"/>
</dbReference>